<keyword evidence="5" id="KW-0812">Transmembrane</keyword>
<evidence type="ECO:0000256" key="2">
    <source>
        <dbReference type="ARBA" id="ARBA00022525"/>
    </source>
</evidence>
<feature type="domain" description="Gram-positive cocci surface proteins LPxTG" evidence="6">
    <location>
        <begin position="15"/>
        <end position="51"/>
    </location>
</feature>
<evidence type="ECO:0000256" key="4">
    <source>
        <dbReference type="ARBA" id="ARBA00023088"/>
    </source>
</evidence>
<evidence type="ECO:0000259" key="6">
    <source>
        <dbReference type="PROSITE" id="PS50847"/>
    </source>
</evidence>
<dbReference type="NCBIfam" id="TIGR01167">
    <property type="entry name" value="LPXTG_anchor"/>
    <property type="match status" value="1"/>
</dbReference>
<keyword evidence="5" id="KW-0472">Membrane</keyword>
<dbReference type="Proteomes" id="UP000184310">
    <property type="component" value="Unassembled WGS sequence"/>
</dbReference>
<proteinExistence type="predicted"/>
<dbReference type="NCBIfam" id="NF033846">
    <property type="entry name" value="Rumino_NPXTG"/>
    <property type="match status" value="1"/>
</dbReference>
<dbReference type="InterPro" id="IPR019931">
    <property type="entry name" value="LPXTG_anchor"/>
</dbReference>
<evidence type="ECO:0000256" key="1">
    <source>
        <dbReference type="ARBA" id="ARBA00022512"/>
    </source>
</evidence>
<evidence type="ECO:0000256" key="3">
    <source>
        <dbReference type="ARBA" id="ARBA00022729"/>
    </source>
</evidence>
<gene>
    <name evidence="7" type="ORF">SAMN02745163_04605</name>
</gene>
<dbReference type="AlphaFoldDB" id="A0A1M6W3H5"/>
<protein>
    <submittedName>
        <fullName evidence="7">LPXTG-motif cell wall anchor domain-containing protein/MYXO-CTERM domain-containing protein</fullName>
    </submittedName>
</protein>
<accession>A0A1M6W3H5</accession>
<keyword evidence="8" id="KW-1185">Reference proteome</keyword>
<keyword evidence="2" id="KW-0964">Secreted</keyword>
<keyword evidence="5" id="KW-1133">Transmembrane helix</keyword>
<evidence type="ECO:0000313" key="8">
    <source>
        <dbReference type="Proteomes" id="UP000184310"/>
    </source>
</evidence>
<sequence>SKYVIAEKQDGNSNLPKTGSNVNTTANIVLALALIGLGAVVVIRRRKSRAN</sequence>
<dbReference type="PROSITE" id="PS50847">
    <property type="entry name" value="GRAM_POS_ANCHORING"/>
    <property type="match status" value="1"/>
</dbReference>
<keyword evidence="3" id="KW-0732">Signal</keyword>
<keyword evidence="4" id="KW-0572">Peptidoglycan-anchor</keyword>
<organism evidence="7 8">
    <name type="scientific">Clostridium cavendishii DSM 21758</name>
    <dbReference type="NCBI Taxonomy" id="1121302"/>
    <lineage>
        <taxon>Bacteria</taxon>
        <taxon>Bacillati</taxon>
        <taxon>Bacillota</taxon>
        <taxon>Clostridia</taxon>
        <taxon>Eubacteriales</taxon>
        <taxon>Clostridiaceae</taxon>
        <taxon>Clostridium</taxon>
    </lineage>
</organism>
<feature type="non-terminal residue" evidence="7">
    <location>
        <position position="1"/>
    </location>
</feature>
<dbReference type="EMBL" id="FQZB01000051">
    <property type="protein sequence ID" value="SHK88300.1"/>
    <property type="molecule type" value="Genomic_DNA"/>
</dbReference>
<evidence type="ECO:0000313" key="7">
    <source>
        <dbReference type="EMBL" id="SHK88300.1"/>
    </source>
</evidence>
<evidence type="ECO:0000256" key="5">
    <source>
        <dbReference type="SAM" id="Phobius"/>
    </source>
</evidence>
<dbReference type="Pfam" id="PF00746">
    <property type="entry name" value="Gram_pos_anchor"/>
    <property type="match status" value="1"/>
</dbReference>
<keyword evidence="1" id="KW-0134">Cell wall</keyword>
<feature type="transmembrane region" description="Helical" evidence="5">
    <location>
        <begin position="24"/>
        <end position="43"/>
    </location>
</feature>
<name>A0A1M6W3H5_9CLOT</name>
<reference evidence="7 8" key="1">
    <citation type="submission" date="2016-11" db="EMBL/GenBank/DDBJ databases">
        <authorList>
            <person name="Jaros S."/>
            <person name="Januszkiewicz K."/>
            <person name="Wedrychowicz H."/>
        </authorList>
    </citation>
    <scope>NUCLEOTIDE SEQUENCE [LARGE SCALE GENOMIC DNA]</scope>
    <source>
        <strain evidence="7 8">DSM 21758</strain>
    </source>
</reference>